<dbReference type="EMBL" id="JACEIK010006367">
    <property type="protein sequence ID" value="MCE2055587.1"/>
    <property type="molecule type" value="Genomic_DNA"/>
</dbReference>
<comment type="caution">
    <text evidence="2">The sequence shown here is derived from an EMBL/GenBank/DDBJ whole genome shotgun (WGS) entry which is preliminary data.</text>
</comment>
<feature type="region of interest" description="Disordered" evidence="1">
    <location>
        <begin position="208"/>
        <end position="244"/>
    </location>
</feature>
<sequence length="244" mass="27041">MSNNSTSSISSDEDQCITLNLFRLAIVEKYYIGMRDWGPFTIPVYPYFLELVWELYASYKNKTEVPIDVAILIACIMDHVYINVGKIITDQFKRRAKQQATSLPYPSLVSMLRVRASCPLFQPLDKTVWDEGVITLATKTNRDSPAIKQAKGIENNTQPPPSMSSSTPGGQLQAAEQAIRKAMQPARDKLRGLCTTVEVLENEVISFRKDVATLIGPPPTSNPTPPEPMAVTSQPEAPKSPPDD</sequence>
<gene>
    <name evidence="2" type="ORF">HAX54_042920</name>
</gene>
<evidence type="ECO:0000256" key="1">
    <source>
        <dbReference type="SAM" id="MobiDB-lite"/>
    </source>
</evidence>
<evidence type="ECO:0000313" key="3">
    <source>
        <dbReference type="Proteomes" id="UP000823775"/>
    </source>
</evidence>
<proteinExistence type="predicted"/>
<feature type="compositionally biased region" description="Pro residues" evidence="1">
    <location>
        <begin position="216"/>
        <end position="228"/>
    </location>
</feature>
<protein>
    <recommendedName>
        <fullName evidence="4">Aminotransferase-like plant mobile domain-containing protein</fullName>
    </recommendedName>
</protein>
<feature type="region of interest" description="Disordered" evidence="1">
    <location>
        <begin position="145"/>
        <end position="173"/>
    </location>
</feature>
<organism evidence="2 3">
    <name type="scientific">Datura stramonium</name>
    <name type="common">Jimsonweed</name>
    <name type="synonym">Common thornapple</name>
    <dbReference type="NCBI Taxonomy" id="4076"/>
    <lineage>
        <taxon>Eukaryota</taxon>
        <taxon>Viridiplantae</taxon>
        <taxon>Streptophyta</taxon>
        <taxon>Embryophyta</taxon>
        <taxon>Tracheophyta</taxon>
        <taxon>Spermatophyta</taxon>
        <taxon>Magnoliopsida</taxon>
        <taxon>eudicotyledons</taxon>
        <taxon>Gunneridae</taxon>
        <taxon>Pentapetalae</taxon>
        <taxon>asterids</taxon>
        <taxon>lamiids</taxon>
        <taxon>Solanales</taxon>
        <taxon>Solanaceae</taxon>
        <taxon>Solanoideae</taxon>
        <taxon>Datureae</taxon>
        <taxon>Datura</taxon>
    </lineage>
</organism>
<keyword evidence="3" id="KW-1185">Reference proteome</keyword>
<name>A0ABS8W0M1_DATST</name>
<dbReference type="Proteomes" id="UP000823775">
    <property type="component" value="Unassembled WGS sequence"/>
</dbReference>
<evidence type="ECO:0008006" key="4">
    <source>
        <dbReference type="Google" id="ProtNLM"/>
    </source>
</evidence>
<accession>A0ABS8W0M1</accession>
<evidence type="ECO:0000313" key="2">
    <source>
        <dbReference type="EMBL" id="MCE2055587.1"/>
    </source>
</evidence>
<reference evidence="2 3" key="1">
    <citation type="journal article" date="2021" name="BMC Genomics">
        <title>Datura genome reveals duplications of psychoactive alkaloid biosynthetic genes and high mutation rate following tissue culture.</title>
        <authorList>
            <person name="Rajewski A."/>
            <person name="Carter-House D."/>
            <person name="Stajich J."/>
            <person name="Litt A."/>
        </authorList>
    </citation>
    <scope>NUCLEOTIDE SEQUENCE [LARGE SCALE GENOMIC DNA]</scope>
    <source>
        <strain evidence="2">AR-01</strain>
    </source>
</reference>